<dbReference type="Gene3D" id="3.40.50.1820">
    <property type="entry name" value="alpha/beta hydrolase"/>
    <property type="match status" value="1"/>
</dbReference>
<dbReference type="InterPro" id="IPR050266">
    <property type="entry name" value="AB_hydrolase_sf"/>
</dbReference>
<dbReference type="InterPro" id="IPR000073">
    <property type="entry name" value="AB_hydrolase_1"/>
</dbReference>
<evidence type="ECO:0000313" key="4">
    <source>
        <dbReference type="Proteomes" id="UP000008181"/>
    </source>
</evidence>
<feature type="region of interest" description="Disordered" evidence="1">
    <location>
        <begin position="243"/>
        <end position="290"/>
    </location>
</feature>
<sequence length="404" mass="43451">MSFISRLGLWPQTGTNSTGLIVASTAIATAAVLSLLRSYLWPTPPKIDRSPLRTVLPTLSPDELNRLEYKPDSFPGARDVETPYGSIRVYEWGPLTGEKVVFVHGISTSCMTLSKLAHALVNEKGCRVMLFDLFGRGFSDNPSDLPHDARLYTTQILIALASSTEISWTGPNAFKLVGYSLGGGIAVHFATAFPHLVSSLVLLAPAGLIRPESFGALSRAVFTSGLVPPRLLAWITRQRLKKPIRESGKRSNGGGSRTPASRPDPVAASLSETAPLLGGPGGGGSRPEPRNALEQRVLRDVHWQLAHHAGFVPAFMSCIRHAPLVGQHAAWAKLADRAPGTTVIILGEGDEIIDPVEYVHDARPLVGGPEKVAWAVVPGGHDFPMTSAEDTLAEMYKAWGWPLF</sequence>
<evidence type="ECO:0000259" key="2">
    <source>
        <dbReference type="Pfam" id="PF00561"/>
    </source>
</evidence>
<dbReference type="KEGG" id="ttt:THITE_2120959"/>
<reference evidence="3 4" key="1">
    <citation type="journal article" date="2011" name="Nat. Biotechnol.">
        <title>Comparative genomic analysis of the thermophilic biomass-degrading fungi Myceliophthora thermophila and Thielavia terrestris.</title>
        <authorList>
            <person name="Berka R.M."/>
            <person name="Grigoriev I.V."/>
            <person name="Otillar R."/>
            <person name="Salamov A."/>
            <person name="Grimwood J."/>
            <person name="Reid I."/>
            <person name="Ishmael N."/>
            <person name="John T."/>
            <person name="Darmond C."/>
            <person name="Moisan M.-C."/>
            <person name="Henrissat B."/>
            <person name="Coutinho P.M."/>
            <person name="Lombard V."/>
            <person name="Natvig D.O."/>
            <person name="Lindquist E."/>
            <person name="Schmutz J."/>
            <person name="Lucas S."/>
            <person name="Harris P."/>
            <person name="Powlowski J."/>
            <person name="Bellemare A."/>
            <person name="Taylor D."/>
            <person name="Butler G."/>
            <person name="de Vries R.P."/>
            <person name="Allijn I.E."/>
            <person name="van den Brink J."/>
            <person name="Ushinsky S."/>
            <person name="Storms R."/>
            <person name="Powell A.J."/>
            <person name="Paulsen I.T."/>
            <person name="Elbourne L.D.H."/>
            <person name="Baker S.E."/>
            <person name="Magnuson J."/>
            <person name="LaBoissiere S."/>
            <person name="Clutterbuck A.J."/>
            <person name="Martinez D."/>
            <person name="Wogulis M."/>
            <person name="de Leon A.L."/>
            <person name="Rey M.W."/>
            <person name="Tsang A."/>
        </authorList>
    </citation>
    <scope>NUCLEOTIDE SEQUENCE [LARGE SCALE GENOMIC DNA]</scope>
    <source>
        <strain evidence="4">ATCC 38088 / NRRL 8126</strain>
    </source>
</reference>
<dbReference type="PRINTS" id="PR00111">
    <property type="entry name" value="ABHYDROLASE"/>
</dbReference>
<dbReference type="Proteomes" id="UP000008181">
    <property type="component" value="Chromosome 5"/>
</dbReference>
<name>G2RE38_THETT</name>
<accession>G2RE38</accession>
<dbReference type="Pfam" id="PF00561">
    <property type="entry name" value="Abhydrolase_1"/>
    <property type="match status" value="1"/>
</dbReference>
<protein>
    <recommendedName>
        <fullName evidence="2">AB hydrolase-1 domain-containing protein</fullName>
    </recommendedName>
</protein>
<evidence type="ECO:0000256" key="1">
    <source>
        <dbReference type="SAM" id="MobiDB-lite"/>
    </source>
</evidence>
<organism evidence="3 4">
    <name type="scientific">Thermothielavioides terrestris (strain ATCC 38088 / NRRL 8126)</name>
    <name type="common">Thielavia terrestris</name>
    <dbReference type="NCBI Taxonomy" id="578455"/>
    <lineage>
        <taxon>Eukaryota</taxon>
        <taxon>Fungi</taxon>
        <taxon>Dikarya</taxon>
        <taxon>Ascomycota</taxon>
        <taxon>Pezizomycotina</taxon>
        <taxon>Sordariomycetes</taxon>
        <taxon>Sordariomycetidae</taxon>
        <taxon>Sordariales</taxon>
        <taxon>Chaetomiaceae</taxon>
        <taxon>Thermothielavioides</taxon>
        <taxon>Thermothielavioides terrestris</taxon>
    </lineage>
</organism>
<feature type="domain" description="AB hydrolase-1" evidence="2">
    <location>
        <begin position="100"/>
        <end position="211"/>
    </location>
</feature>
<dbReference type="InterPro" id="IPR029058">
    <property type="entry name" value="AB_hydrolase_fold"/>
</dbReference>
<keyword evidence="4" id="KW-1185">Reference proteome</keyword>
<dbReference type="AlphaFoldDB" id="G2RE38"/>
<dbReference type="PANTHER" id="PTHR43798">
    <property type="entry name" value="MONOACYLGLYCEROL LIPASE"/>
    <property type="match status" value="1"/>
</dbReference>
<evidence type="ECO:0000313" key="3">
    <source>
        <dbReference type="EMBL" id="AEO70065.1"/>
    </source>
</evidence>
<dbReference type="OrthoDB" id="408373at2759"/>
<dbReference type="eggNOG" id="ENOG502S1BG">
    <property type="taxonomic scope" value="Eukaryota"/>
</dbReference>
<dbReference type="HOGENOM" id="CLU_020336_11_1_1"/>
<dbReference type="RefSeq" id="XP_003656401.1">
    <property type="nucleotide sequence ID" value="XM_003656353.1"/>
</dbReference>
<dbReference type="PANTHER" id="PTHR43798:SF33">
    <property type="entry name" value="HYDROLASE, PUTATIVE (AFU_ORTHOLOGUE AFUA_2G14860)-RELATED"/>
    <property type="match status" value="1"/>
</dbReference>
<proteinExistence type="predicted"/>
<gene>
    <name evidence="3" type="ORF">THITE_2120959</name>
</gene>
<dbReference type="EMBL" id="CP003013">
    <property type="protein sequence ID" value="AEO70065.1"/>
    <property type="molecule type" value="Genomic_DNA"/>
</dbReference>
<dbReference type="GO" id="GO:0016020">
    <property type="term" value="C:membrane"/>
    <property type="evidence" value="ECO:0007669"/>
    <property type="project" value="TreeGrafter"/>
</dbReference>
<dbReference type="GeneID" id="11521722"/>
<dbReference type="SUPFAM" id="SSF53474">
    <property type="entry name" value="alpha/beta-Hydrolases"/>
    <property type="match status" value="1"/>
</dbReference>